<name>A0A1I4ZVG6_9MICO</name>
<dbReference type="AlphaFoldDB" id="A0A1I4ZVG6"/>
<organism evidence="1 2">
    <name type="scientific">Mycetocola miduiensis</name>
    <dbReference type="NCBI Taxonomy" id="995034"/>
    <lineage>
        <taxon>Bacteria</taxon>
        <taxon>Bacillati</taxon>
        <taxon>Actinomycetota</taxon>
        <taxon>Actinomycetes</taxon>
        <taxon>Micrococcales</taxon>
        <taxon>Microbacteriaceae</taxon>
        <taxon>Mycetocola</taxon>
    </lineage>
</organism>
<gene>
    <name evidence="1" type="ORF">SAMN05216219_1109</name>
</gene>
<protein>
    <submittedName>
        <fullName evidence="1">Uncharacterized protein</fullName>
    </submittedName>
</protein>
<dbReference type="Proteomes" id="UP000198867">
    <property type="component" value="Unassembled WGS sequence"/>
</dbReference>
<dbReference type="EMBL" id="FOVM01000002">
    <property type="protein sequence ID" value="SFN54198.1"/>
    <property type="molecule type" value="Genomic_DNA"/>
</dbReference>
<evidence type="ECO:0000313" key="1">
    <source>
        <dbReference type="EMBL" id="SFN54198.1"/>
    </source>
</evidence>
<keyword evidence="2" id="KW-1185">Reference proteome</keyword>
<reference evidence="2" key="1">
    <citation type="submission" date="2016-10" db="EMBL/GenBank/DDBJ databases">
        <authorList>
            <person name="Varghese N."/>
            <person name="Submissions S."/>
        </authorList>
    </citation>
    <scope>NUCLEOTIDE SEQUENCE [LARGE SCALE GENOMIC DNA]</scope>
    <source>
        <strain evidence="2">CGMCC 1.11101</strain>
    </source>
</reference>
<accession>A0A1I4ZVG6</accession>
<evidence type="ECO:0000313" key="2">
    <source>
        <dbReference type="Proteomes" id="UP000198867"/>
    </source>
</evidence>
<proteinExistence type="predicted"/>
<sequence length="222" mass="25193">MRSQCWGASRQSDIHETIILSHSRRTKCRVGWGGWLAWMKPRCSRAWSTTTTSSTAALLTRRRLRTRGGVRTERTPRTETTTNTCTDAVGIRRDYESHDDDGQTGTSSIIINDACGISTGPRIVCKHRDQDDSLLHRGERQWNARLQGETRHQKGIGDLEIAGRRTLNGQCLKIRRRNPVGTWNRVLKQRGTPSARSKAPEDLPICRDFAYTSSDQQSRSQF</sequence>